<evidence type="ECO:0000313" key="2">
    <source>
        <dbReference type="Proteomes" id="UP001055811"/>
    </source>
</evidence>
<accession>A0ACB9BGG9</accession>
<gene>
    <name evidence="1" type="ORF">L2E82_32319</name>
</gene>
<dbReference type="Proteomes" id="UP001055811">
    <property type="component" value="Linkage Group LG06"/>
</dbReference>
<reference evidence="2" key="1">
    <citation type="journal article" date="2022" name="Mol. Ecol. Resour.">
        <title>The genomes of chicory, endive, great burdock and yacon provide insights into Asteraceae palaeo-polyploidization history and plant inulin production.</title>
        <authorList>
            <person name="Fan W."/>
            <person name="Wang S."/>
            <person name="Wang H."/>
            <person name="Wang A."/>
            <person name="Jiang F."/>
            <person name="Liu H."/>
            <person name="Zhao H."/>
            <person name="Xu D."/>
            <person name="Zhang Y."/>
        </authorList>
    </citation>
    <scope>NUCLEOTIDE SEQUENCE [LARGE SCALE GENOMIC DNA]</scope>
    <source>
        <strain evidence="2">cv. Punajuju</strain>
    </source>
</reference>
<proteinExistence type="predicted"/>
<keyword evidence="2" id="KW-1185">Reference proteome</keyword>
<name>A0ACB9BGG9_CICIN</name>
<organism evidence="1 2">
    <name type="scientific">Cichorium intybus</name>
    <name type="common">Chicory</name>
    <dbReference type="NCBI Taxonomy" id="13427"/>
    <lineage>
        <taxon>Eukaryota</taxon>
        <taxon>Viridiplantae</taxon>
        <taxon>Streptophyta</taxon>
        <taxon>Embryophyta</taxon>
        <taxon>Tracheophyta</taxon>
        <taxon>Spermatophyta</taxon>
        <taxon>Magnoliopsida</taxon>
        <taxon>eudicotyledons</taxon>
        <taxon>Gunneridae</taxon>
        <taxon>Pentapetalae</taxon>
        <taxon>asterids</taxon>
        <taxon>campanulids</taxon>
        <taxon>Asterales</taxon>
        <taxon>Asteraceae</taxon>
        <taxon>Cichorioideae</taxon>
        <taxon>Cichorieae</taxon>
        <taxon>Cichoriinae</taxon>
        <taxon>Cichorium</taxon>
    </lineage>
</organism>
<dbReference type="EMBL" id="CM042014">
    <property type="protein sequence ID" value="KAI3721310.1"/>
    <property type="molecule type" value="Genomic_DNA"/>
</dbReference>
<comment type="caution">
    <text evidence="1">The sequence shown here is derived from an EMBL/GenBank/DDBJ whole genome shotgun (WGS) entry which is preliminary data.</text>
</comment>
<reference evidence="1 2" key="2">
    <citation type="journal article" date="2022" name="Mol. Ecol. Resour.">
        <title>The genomes of chicory, endive, great burdock and yacon provide insights into Asteraceae paleo-polyploidization history and plant inulin production.</title>
        <authorList>
            <person name="Fan W."/>
            <person name="Wang S."/>
            <person name="Wang H."/>
            <person name="Wang A."/>
            <person name="Jiang F."/>
            <person name="Liu H."/>
            <person name="Zhao H."/>
            <person name="Xu D."/>
            <person name="Zhang Y."/>
        </authorList>
    </citation>
    <scope>NUCLEOTIDE SEQUENCE [LARGE SCALE GENOMIC DNA]</scope>
    <source>
        <strain evidence="2">cv. Punajuju</strain>
        <tissue evidence="1">Leaves</tissue>
    </source>
</reference>
<sequence length="170" mass="19454">MEDSTLFNNEIPQSQSKQQQGQRQHQEQPYSNTGNILNGFDVEFLEEAFNVDRETAEKLQGQRDQRGHIVNVERELRIIRPLQTKQEQEQEHVDVKEDVEVDGAPVSISQTSACSFEAKGKHQQPHPHDFINPQASQILNLNGFKFTSNSTSTRREANFTGMRSSHRTAH</sequence>
<protein>
    <submittedName>
        <fullName evidence="1">Uncharacterized protein</fullName>
    </submittedName>
</protein>
<evidence type="ECO:0000313" key="1">
    <source>
        <dbReference type="EMBL" id="KAI3721310.1"/>
    </source>
</evidence>